<dbReference type="STRING" id="1561998.A0A1I7UC81"/>
<dbReference type="Proteomes" id="UP000095282">
    <property type="component" value="Unplaced"/>
</dbReference>
<protein>
    <submittedName>
        <fullName evidence="4">Skp1_POZ domain-containing protein</fullName>
    </submittedName>
</protein>
<evidence type="ECO:0000256" key="1">
    <source>
        <dbReference type="ARBA" id="ARBA00009993"/>
    </source>
</evidence>
<dbReference type="PANTHER" id="PTHR11165">
    <property type="entry name" value="SKP1"/>
    <property type="match status" value="1"/>
</dbReference>
<dbReference type="InterPro" id="IPR001232">
    <property type="entry name" value="SKP1-like"/>
</dbReference>
<name>A0A1I7UC81_9PELO</name>
<keyword evidence="2" id="KW-0833">Ubl conjugation pathway</keyword>
<dbReference type="InterPro" id="IPR011333">
    <property type="entry name" value="SKP1/BTB/POZ_sf"/>
</dbReference>
<dbReference type="SMART" id="SM00512">
    <property type="entry name" value="Skp1"/>
    <property type="match status" value="1"/>
</dbReference>
<keyword evidence="3" id="KW-1185">Reference proteome</keyword>
<dbReference type="eggNOG" id="KOG1724">
    <property type="taxonomic scope" value="Eukaryota"/>
</dbReference>
<dbReference type="InterPro" id="IPR016897">
    <property type="entry name" value="SKP1"/>
</dbReference>
<dbReference type="GO" id="GO:0006511">
    <property type="term" value="P:ubiquitin-dependent protein catabolic process"/>
    <property type="evidence" value="ECO:0007669"/>
    <property type="project" value="InterPro"/>
</dbReference>
<dbReference type="AlphaFoldDB" id="A0A1I7UC81"/>
<accession>A0A1I7UC81</accession>
<reference evidence="4" key="1">
    <citation type="submission" date="2016-11" db="UniProtKB">
        <authorList>
            <consortium name="WormBaseParasite"/>
        </authorList>
    </citation>
    <scope>IDENTIFICATION</scope>
</reference>
<dbReference type="SUPFAM" id="SSF54695">
    <property type="entry name" value="POZ domain"/>
    <property type="match status" value="1"/>
</dbReference>
<dbReference type="WBParaSite" id="Csp11.Scaffold629.g7864.t1">
    <property type="protein sequence ID" value="Csp11.Scaffold629.g7864.t1"/>
    <property type="gene ID" value="Csp11.Scaffold629.g7864"/>
</dbReference>
<comment type="similarity">
    <text evidence="1">Belongs to the SKP1 family.</text>
</comment>
<evidence type="ECO:0000313" key="3">
    <source>
        <dbReference type="Proteomes" id="UP000095282"/>
    </source>
</evidence>
<proteinExistence type="inferred from homology"/>
<sequence length="152" mass="17959">MSNQKVYKFESSDKQIFQMTSEDVDQSVTLSKAVDAYEKSPSDPGVIPIKKMPGEIMKMVAKWFEMHRMETQSTSTWPEDYLRSMTENQFNDFLWAAEHLVINSILWVMKKEMLRRMKAKRPLDYERIFESEKLEIKKKGVDKVTITVKKHT</sequence>
<dbReference type="Gene3D" id="3.30.710.10">
    <property type="entry name" value="Potassium Channel Kv1.1, Chain A"/>
    <property type="match status" value="1"/>
</dbReference>
<evidence type="ECO:0000256" key="2">
    <source>
        <dbReference type="ARBA" id="ARBA00022786"/>
    </source>
</evidence>
<organism evidence="3 4">
    <name type="scientific">Caenorhabditis tropicalis</name>
    <dbReference type="NCBI Taxonomy" id="1561998"/>
    <lineage>
        <taxon>Eukaryota</taxon>
        <taxon>Metazoa</taxon>
        <taxon>Ecdysozoa</taxon>
        <taxon>Nematoda</taxon>
        <taxon>Chromadorea</taxon>
        <taxon>Rhabditida</taxon>
        <taxon>Rhabditina</taxon>
        <taxon>Rhabditomorpha</taxon>
        <taxon>Rhabditoidea</taxon>
        <taxon>Rhabditidae</taxon>
        <taxon>Peloderinae</taxon>
        <taxon>Caenorhabditis</taxon>
    </lineage>
</organism>
<evidence type="ECO:0000313" key="4">
    <source>
        <dbReference type="WBParaSite" id="Csp11.Scaffold629.g7864.t1"/>
    </source>
</evidence>